<reference evidence="1" key="1">
    <citation type="submission" date="2020-07" db="EMBL/GenBank/DDBJ databases">
        <title>Multicomponent nature underlies the extraordinary mechanical properties of spider dragline silk.</title>
        <authorList>
            <person name="Kono N."/>
            <person name="Nakamura H."/>
            <person name="Mori M."/>
            <person name="Yoshida Y."/>
            <person name="Ohtoshi R."/>
            <person name="Malay A.D."/>
            <person name="Moran D.A.P."/>
            <person name="Tomita M."/>
            <person name="Numata K."/>
            <person name="Arakawa K."/>
        </authorList>
    </citation>
    <scope>NUCLEOTIDE SEQUENCE</scope>
</reference>
<gene>
    <name evidence="1" type="ORF">TNCT_311961</name>
</gene>
<proteinExistence type="predicted"/>
<dbReference type="Proteomes" id="UP000887116">
    <property type="component" value="Unassembled WGS sequence"/>
</dbReference>
<comment type="caution">
    <text evidence="1">The sequence shown here is derived from an EMBL/GenBank/DDBJ whole genome shotgun (WGS) entry which is preliminary data.</text>
</comment>
<accession>A0A8X6JH20</accession>
<keyword evidence="2" id="KW-1185">Reference proteome</keyword>
<name>A0A8X6JH20_TRICU</name>
<dbReference type="AlphaFoldDB" id="A0A8X6JH20"/>
<protein>
    <submittedName>
        <fullName evidence="1">Uncharacterized protein</fullName>
    </submittedName>
</protein>
<organism evidence="1 2">
    <name type="scientific">Trichonephila clavata</name>
    <name type="common">Joro spider</name>
    <name type="synonym">Nephila clavata</name>
    <dbReference type="NCBI Taxonomy" id="2740835"/>
    <lineage>
        <taxon>Eukaryota</taxon>
        <taxon>Metazoa</taxon>
        <taxon>Ecdysozoa</taxon>
        <taxon>Arthropoda</taxon>
        <taxon>Chelicerata</taxon>
        <taxon>Arachnida</taxon>
        <taxon>Araneae</taxon>
        <taxon>Araneomorphae</taxon>
        <taxon>Entelegynae</taxon>
        <taxon>Araneoidea</taxon>
        <taxon>Nephilidae</taxon>
        <taxon>Trichonephila</taxon>
    </lineage>
</organism>
<sequence>MLVVILRNEVSGLRQQSSTLYLILKEAGVGHLAGKLEAWLRRDWAKGEASRRKFILCSDILLEIGLGDDCTSKDLFKN</sequence>
<evidence type="ECO:0000313" key="2">
    <source>
        <dbReference type="Proteomes" id="UP000887116"/>
    </source>
</evidence>
<dbReference type="EMBL" id="BMAO01006124">
    <property type="protein sequence ID" value="GFR06231.1"/>
    <property type="molecule type" value="Genomic_DNA"/>
</dbReference>
<evidence type="ECO:0000313" key="1">
    <source>
        <dbReference type="EMBL" id="GFR06231.1"/>
    </source>
</evidence>